<sequence>MPLIHVTTLGLGDHAVFSVHGHMVQGHMPAAALCVPGDE</sequence>
<organism evidence="1 2">
    <name type="scientific">Rhodopirellula islandica</name>
    <dbReference type="NCBI Taxonomy" id="595434"/>
    <lineage>
        <taxon>Bacteria</taxon>
        <taxon>Pseudomonadati</taxon>
        <taxon>Planctomycetota</taxon>
        <taxon>Planctomycetia</taxon>
        <taxon>Pirellulales</taxon>
        <taxon>Pirellulaceae</taxon>
        <taxon>Rhodopirellula</taxon>
    </lineage>
</organism>
<dbReference type="Proteomes" id="UP000036367">
    <property type="component" value="Unassembled WGS sequence"/>
</dbReference>
<evidence type="ECO:0000313" key="1">
    <source>
        <dbReference type="EMBL" id="KLU05330.1"/>
    </source>
</evidence>
<dbReference type="EMBL" id="LECT01000020">
    <property type="protein sequence ID" value="KLU05330.1"/>
    <property type="molecule type" value="Genomic_DNA"/>
</dbReference>
<evidence type="ECO:0000313" key="2">
    <source>
        <dbReference type="Proteomes" id="UP000036367"/>
    </source>
</evidence>
<proteinExistence type="predicted"/>
<gene>
    <name evidence="1" type="ORF">RISK_002693</name>
</gene>
<protein>
    <submittedName>
        <fullName evidence="1">Uncharacterized protein</fullName>
    </submittedName>
</protein>
<reference evidence="1" key="1">
    <citation type="submission" date="2015-05" db="EMBL/GenBank/DDBJ databases">
        <title>Permanent draft genome of Rhodopirellula islandicus K833.</title>
        <authorList>
            <person name="Kizina J."/>
            <person name="Richter M."/>
            <person name="Glockner F.O."/>
            <person name="Harder J."/>
        </authorList>
    </citation>
    <scope>NUCLEOTIDE SEQUENCE [LARGE SCALE GENOMIC DNA]</scope>
    <source>
        <strain evidence="1">K833</strain>
    </source>
</reference>
<accession>A0A0J1BFK0</accession>
<name>A0A0J1BFK0_RHOIS</name>
<dbReference type="AlphaFoldDB" id="A0A0J1BFK0"/>
<keyword evidence="2" id="KW-1185">Reference proteome</keyword>
<comment type="caution">
    <text evidence="1">The sequence shown here is derived from an EMBL/GenBank/DDBJ whole genome shotgun (WGS) entry which is preliminary data.</text>
</comment>